<keyword evidence="2 5" id="KW-0285">Flavoprotein</keyword>
<dbReference type="GO" id="GO:0050660">
    <property type="term" value="F:flavin adenine dinucleotide binding"/>
    <property type="evidence" value="ECO:0007669"/>
    <property type="project" value="InterPro"/>
</dbReference>
<evidence type="ECO:0000256" key="4">
    <source>
        <dbReference type="ARBA" id="ARBA00023002"/>
    </source>
</evidence>
<name>A0AAV2BQB3_9ARAC</name>
<evidence type="ECO:0000313" key="6">
    <source>
        <dbReference type="EMBL" id="CAL1297528.1"/>
    </source>
</evidence>
<evidence type="ECO:0000256" key="3">
    <source>
        <dbReference type="ARBA" id="ARBA00022827"/>
    </source>
</evidence>
<dbReference type="Gene3D" id="3.50.50.60">
    <property type="entry name" value="FAD/NAD(P)-binding domain"/>
    <property type="match status" value="1"/>
</dbReference>
<proteinExistence type="inferred from homology"/>
<sequence length="279" mass="32162">MQCRFASQVVSGKCKLPSKESMMEDIRKRHEEILQRYTPSDKMSIRVDYIEYMDEIATEMGCKPNLWKILVTDPKLFWALIFGPSLSYQYRLEGPHKWKGARNAILTAPERVRYPLSRGYIQSTKNSLGIKPYWKYVSIFLLMAFRLIQSKMSLKGYLCALALSLSALHKTIGIRMPLEEEILGPDYIDHCLKHDGNSQIIKSFKVPLKPISHSTTYLHQAYTVPLKNRFFVADINGDWSAHSFGRTEPTEDEGKWPIVLTALYEKSWAVDCDGHYVSD</sequence>
<dbReference type="GO" id="GO:0050661">
    <property type="term" value="F:NADP binding"/>
    <property type="evidence" value="ECO:0007669"/>
    <property type="project" value="InterPro"/>
</dbReference>
<dbReference type="EMBL" id="CAXIEN010000429">
    <property type="protein sequence ID" value="CAL1297528.1"/>
    <property type="molecule type" value="Genomic_DNA"/>
</dbReference>
<evidence type="ECO:0000313" key="7">
    <source>
        <dbReference type="Proteomes" id="UP001497382"/>
    </source>
</evidence>
<accession>A0AAV2BQB3</accession>
<evidence type="ECO:0000256" key="2">
    <source>
        <dbReference type="ARBA" id="ARBA00022630"/>
    </source>
</evidence>
<evidence type="ECO:0000256" key="5">
    <source>
        <dbReference type="RuleBase" id="RU361177"/>
    </source>
</evidence>
<protein>
    <recommendedName>
        <fullName evidence="5">Flavin-containing monooxygenase</fullName>
        <ecNumber evidence="5">1.-.-.-</ecNumber>
    </recommendedName>
</protein>
<dbReference type="Pfam" id="PF00743">
    <property type="entry name" value="FMO-like"/>
    <property type="match status" value="1"/>
</dbReference>
<dbReference type="EC" id="1.-.-.-" evidence="5"/>
<gene>
    <name evidence="6" type="ORF">LARSCL_LOCUS20350</name>
</gene>
<organism evidence="6 7">
    <name type="scientific">Larinioides sclopetarius</name>
    <dbReference type="NCBI Taxonomy" id="280406"/>
    <lineage>
        <taxon>Eukaryota</taxon>
        <taxon>Metazoa</taxon>
        <taxon>Ecdysozoa</taxon>
        <taxon>Arthropoda</taxon>
        <taxon>Chelicerata</taxon>
        <taxon>Arachnida</taxon>
        <taxon>Araneae</taxon>
        <taxon>Araneomorphae</taxon>
        <taxon>Entelegynae</taxon>
        <taxon>Araneoidea</taxon>
        <taxon>Araneidae</taxon>
        <taxon>Larinioides</taxon>
    </lineage>
</organism>
<dbReference type="Proteomes" id="UP001497382">
    <property type="component" value="Unassembled WGS sequence"/>
</dbReference>
<keyword evidence="3 5" id="KW-0274">FAD</keyword>
<dbReference type="InterPro" id="IPR020946">
    <property type="entry name" value="Flavin_mOase-like"/>
</dbReference>
<dbReference type="PANTHER" id="PTHR23023">
    <property type="entry name" value="DIMETHYLANILINE MONOOXYGENASE"/>
    <property type="match status" value="1"/>
</dbReference>
<dbReference type="InterPro" id="IPR050346">
    <property type="entry name" value="FMO-like"/>
</dbReference>
<dbReference type="GO" id="GO:0004499">
    <property type="term" value="F:N,N-dimethylaniline monooxygenase activity"/>
    <property type="evidence" value="ECO:0007669"/>
    <property type="project" value="InterPro"/>
</dbReference>
<reference evidence="6 7" key="1">
    <citation type="submission" date="2024-04" db="EMBL/GenBank/DDBJ databases">
        <authorList>
            <person name="Rising A."/>
            <person name="Reimegard J."/>
            <person name="Sonavane S."/>
            <person name="Akerstrom W."/>
            <person name="Nylinder S."/>
            <person name="Hedman E."/>
            <person name="Kallberg Y."/>
        </authorList>
    </citation>
    <scope>NUCLEOTIDE SEQUENCE [LARGE SCALE GENOMIC DNA]</scope>
</reference>
<evidence type="ECO:0000256" key="1">
    <source>
        <dbReference type="ARBA" id="ARBA00009183"/>
    </source>
</evidence>
<comment type="similarity">
    <text evidence="1 5">Belongs to the FMO family.</text>
</comment>
<dbReference type="InterPro" id="IPR036188">
    <property type="entry name" value="FAD/NAD-bd_sf"/>
</dbReference>
<dbReference type="AlphaFoldDB" id="A0AAV2BQB3"/>
<comment type="cofactor">
    <cofactor evidence="5">
        <name>FAD</name>
        <dbReference type="ChEBI" id="CHEBI:57692"/>
    </cofactor>
</comment>
<keyword evidence="5" id="KW-0503">Monooxygenase</keyword>
<keyword evidence="4 5" id="KW-0560">Oxidoreductase</keyword>
<keyword evidence="7" id="KW-1185">Reference proteome</keyword>
<comment type="caution">
    <text evidence="6">The sequence shown here is derived from an EMBL/GenBank/DDBJ whole genome shotgun (WGS) entry which is preliminary data.</text>
</comment>